<dbReference type="SUPFAM" id="SSF51011">
    <property type="entry name" value="Glycosyl hydrolase domain"/>
    <property type="match status" value="1"/>
</dbReference>
<sequence>MRPLVLNYEDDPRVRNINDQYMVGDAVLVAPIVQPSQTKRLVYLPAGKWIDFWNHREYDGQQDIVVDAPLDKLPLLIKKGTILPWGAEVDHISETPDPTMTFNVYGDSGSYHHYQDNGLDFKYQHGEYNDYLVNVDHGQVSVELVHHGFQPYRKITVNLNNQPVTLTYNSTTEHYE</sequence>
<evidence type="ECO:0000313" key="3">
    <source>
        <dbReference type="EMBL" id="OAD63817.1"/>
    </source>
</evidence>
<evidence type="ECO:0000313" key="4">
    <source>
        <dbReference type="Proteomes" id="UP000077280"/>
    </source>
</evidence>
<accession>A0ABX2UFG8</accession>
<dbReference type="PANTHER" id="PTHR43863">
    <property type="entry name" value="HYDROLASE, PUTATIVE (AFU_ORTHOLOGUE AFUA_1G03140)-RELATED"/>
    <property type="match status" value="1"/>
</dbReference>
<dbReference type="Pfam" id="PF21365">
    <property type="entry name" value="Glyco_hydro_31_3rd"/>
    <property type="match status" value="1"/>
</dbReference>
<feature type="domain" description="Glycosyl hydrolase family 31 C-terminal" evidence="2">
    <location>
        <begin position="1"/>
        <end position="83"/>
    </location>
</feature>
<reference evidence="3 4" key="1">
    <citation type="submission" date="2016-05" db="EMBL/GenBank/DDBJ databases">
        <title>Draft genome sequence of Pediococcus parvulus 2.6, a probiotic beta-glucan producer strain.</title>
        <authorList>
            <person name="Mohedano M.L."/>
            <person name="Perez-Ramos A."/>
            <person name="Duenas M.T."/>
            <person name="Lamontanara A."/>
            <person name="Orru L."/>
            <person name="Spano G."/>
            <person name="Capozzi V."/>
            <person name="Lopez P."/>
        </authorList>
    </citation>
    <scope>NUCLEOTIDE SEQUENCE [LARGE SCALE GENOMIC DNA]</scope>
    <source>
        <strain evidence="3 4">2.6</strain>
    </source>
</reference>
<evidence type="ECO:0000259" key="2">
    <source>
        <dbReference type="Pfam" id="PF21365"/>
    </source>
</evidence>
<dbReference type="Proteomes" id="UP000077280">
    <property type="component" value="Unassembled WGS sequence"/>
</dbReference>
<proteinExistence type="predicted"/>
<keyword evidence="4" id="KW-1185">Reference proteome</keyword>
<gene>
    <name evidence="3" type="ORF">A7K95_07960</name>
</gene>
<dbReference type="Gene3D" id="2.60.40.1180">
    <property type="entry name" value="Golgi alpha-mannosidase II"/>
    <property type="match status" value="2"/>
</dbReference>
<dbReference type="InterPro" id="IPR013780">
    <property type="entry name" value="Glyco_hydro_b"/>
</dbReference>
<dbReference type="Pfam" id="PF17137">
    <property type="entry name" value="DUF5110"/>
    <property type="match status" value="1"/>
</dbReference>
<feature type="domain" description="DUF5110" evidence="1">
    <location>
        <begin position="100"/>
        <end position="161"/>
    </location>
</feature>
<dbReference type="InterPro" id="IPR033403">
    <property type="entry name" value="DUF5110"/>
</dbReference>
<dbReference type="InterPro" id="IPR048395">
    <property type="entry name" value="Glyco_hydro_31_C"/>
</dbReference>
<organism evidence="3 4">
    <name type="scientific">Pediococcus parvulus</name>
    <dbReference type="NCBI Taxonomy" id="54062"/>
    <lineage>
        <taxon>Bacteria</taxon>
        <taxon>Bacillati</taxon>
        <taxon>Bacillota</taxon>
        <taxon>Bacilli</taxon>
        <taxon>Lactobacillales</taxon>
        <taxon>Lactobacillaceae</taxon>
        <taxon>Pediococcus</taxon>
    </lineage>
</organism>
<dbReference type="PANTHER" id="PTHR43863:SF2">
    <property type="entry name" value="MALTASE-GLUCOAMYLASE"/>
    <property type="match status" value="1"/>
</dbReference>
<name>A0ABX2UFG8_9LACO</name>
<dbReference type="EMBL" id="LXND01000055">
    <property type="protein sequence ID" value="OAD63817.1"/>
    <property type="molecule type" value="Genomic_DNA"/>
</dbReference>
<evidence type="ECO:0000259" key="1">
    <source>
        <dbReference type="Pfam" id="PF17137"/>
    </source>
</evidence>
<comment type="caution">
    <text evidence="3">The sequence shown here is derived from an EMBL/GenBank/DDBJ whole genome shotgun (WGS) entry which is preliminary data.</text>
</comment>
<protein>
    <recommendedName>
        <fullName evidence="5">DUF5110 domain-containing protein</fullName>
    </recommendedName>
</protein>
<evidence type="ECO:0008006" key="5">
    <source>
        <dbReference type="Google" id="ProtNLM"/>
    </source>
</evidence>
<dbReference type="InterPro" id="IPR051816">
    <property type="entry name" value="Glycosyl_Hydrolase_31"/>
</dbReference>